<feature type="compositionally biased region" description="Low complexity" evidence="2">
    <location>
        <begin position="201"/>
        <end position="218"/>
    </location>
</feature>
<feature type="chain" id="PRO_5037355739" evidence="3">
    <location>
        <begin position="17"/>
        <end position="448"/>
    </location>
</feature>
<dbReference type="Pfam" id="PF01549">
    <property type="entry name" value="ShK"/>
    <property type="match status" value="4"/>
</dbReference>
<dbReference type="AlphaFoldDB" id="A0A915PI69"/>
<dbReference type="WBParaSite" id="sdigi.contig12.g1303.t1">
    <property type="protein sequence ID" value="sdigi.contig12.g1303.t1"/>
    <property type="gene ID" value="sdigi.contig12.g1303"/>
</dbReference>
<sequence>MFQFVLLSLFVGAISGIATECRDTGISCTKSVCSNFPEFARNNCAKTCGFCSSVSKFENYVYLLELAHDCSLQTSDGTNLEGCYDKDSDCTSDVCRNYPYTAKERCRKFCGLCQDPSSSSGSSQLSSKFSSHRQSSLSNSRINESTTVIRRKSEPNTALCFDKNLDCKKEICRDYPFTAKQRCAKTCGFCDSEGTTSSSSSNIVFGTTPTRRASTRTSNFGDVTRSGSPHHSAKYGGHGASTHFTLVKDKELECTDLDTDCTQKTCKDYPFTAKERCAKTCGFCRKELTGGSNDRRTTSISHKPTGECEDKDPHCSGQSCLDRPYTARTKCAKTCGFCDNGSLIDLESPSADISDDSSVITLSGDIGIVDTTSRPSTVLSGRQSSSRSSVGTPTYVPQRPSIGSRTDSSRRPSSSMQVESSTNKPYLGARVRYPGRTGKSFVLKASSG</sequence>
<feature type="region of interest" description="Disordered" evidence="2">
    <location>
        <begin position="118"/>
        <end position="144"/>
    </location>
</feature>
<feature type="domain" description="ShKT" evidence="4">
    <location>
        <begin position="160"/>
        <end position="190"/>
    </location>
</feature>
<reference evidence="6" key="1">
    <citation type="submission" date="2022-11" db="UniProtKB">
        <authorList>
            <consortium name="WormBaseParasite"/>
        </authorList>
    </citation>
    <scope>IDENTIFICATION</scope>
</reference>
<evidence type="ECO:0000259" key="4">
    <source>
        <dbReference type="PROSITE" id="PS51670"/>
    </source>
</evidence>
<feature type="compositionally biased region" description="Low complexity" evidence="2">
    <location>
        <begin position="118"/>
        <end position="140"/>
    </location>
</feature>
<keyword evidence="3" id="KW-0732">Signal</keyword>
<feature type="domain" description="ShKT" evidence="4">
    <location>
        <begin position="308"/>
        <end position="338"/>
    </location>
</feature>
<dbReference type="PANTHER" id="PTHR21724:SF109">
    <property type="entry name" value="SHKT DOMAIN-CONTAINING PROTEIN"/>
    <property type="match status" value="1"/>
</dbReference>
<evidence type="ECO:0000313" key="5">
    <source>
        <dbReference type="Proteomes" id="UP000887581"/>
    </source>
</evidence>
<keyword evidence="5" id="KW-1185">Reference proteome</keyword>
<proteinExistence type="predicted"/>
<feature type="compositionally biased region" description="Low complexity" evidence="2">
    <location>
        <begin position="376"/>
        <end position="392"/>
    </location>
</feature>
<feature type="signal peptide" evidence="3">
    <location>
        <begin position="1"/>
        <end position="16"/>
    </location>
</feature>
<feature type="domain" description="ShKT" evidence="4">
    <location>
        <begin position="83"/>
        <end position="113"/>
    </location>
</feature>
<feature type="compositionally biased region" description="Low complexity" evidence="2">
    <location>
        <begin position="411"/>
        <end position="421"/>
    </location>
</feature>
<evidence type="ECO:0000256" key="1">
    <source>
        <dbReference type="PROSITE-ProRule" id="PRU01005"/>
    </source>
</evidence>
<comment type="caution">
    <text evidence="1">Lacks conserved residue(s) required for the propagation of feature annotation.</text>
</comment>
<feature type="domain" description="ShKT" evidence="4">
    <location>
        <begin position="254"/>
        <end position="284"/>
    </location>
</feature>
<feature type="compositionally biased region" description="Polar residues" evidence="2">
    <location>
        <begin position="219"/>
        <end position="229"/>
    </location>
</feature>
<accession>A0A915PI69</accession>
<protein>
    <submittedName>
        <fullName evidence="6">ShKT domain-containing protein</fullName>
    </submittedName>
</protein>
<dbReference type="PANTHER" id="PTHR21724">
    <property type="entry name" value="SHKT DOMAIN-CONTAINING PROTEIN"/>
    <property type="match status" value="1"/>
</dbReference>
<dbReference type="SMART" id="SM00254">
    <property type="entry name" value="ShKT"/>
    <property type="match status" value="5"/>
</dbReference>
<dbReference type="PROSITE" id="PS51670">
    <property type="entry name" value="SHKT"/>
    <property type="match status" value="5"/>
</dbReference>
<dbReference type="InterPro" id="IPR003582">
    <property type="entry name" value="ShKT_dom"/>
</dbReference>
<evidence type="ECO:0000256" key="3">
    <source>
        <dbReference type="SAM" id="SignalP"/>
    </source>
</evidence>
<organism evidence="5 6">
    <name type="scientific">Setaria digitata</name>
    <dbReference type="NCBI Taxonomy" id="48799"/>
    <lineage>
        <taxon>Eukaryota</taxon>
        <taxon>Metazoa</taxon>
        <taxon>Ecdysozoa</taxon>
        <taxon>Nematoda</taxon>
        <taxon>Chromadorea</taxon>
        <taxon>Rhabditida</taxon>
        <taxon>Spirurina</taxon>
        <taxon>Spiruromorpha</taxon>
        <taxon>Filarioidea</taxon>
        <taxon>Setariidae</taxon>
        <taxon>Setaria</taxon>
    </lineage>
</organism>
<feature type="domain" description="ShKT" evidence="4">
    <location>
        <begin position="21"/>
        <end position="51"/>
    </location>
</feature>
<evidence type="ECO:0000313" key="6">
    <source>
        <dbReference type="WBParaSite" id="sdigi.contig12.g1303.t1"/>
    </source>
</evidence>
<feature type="region of interest" description="Disordered" evidence="2">
    <location>
        <begin position="370"/>
        <end position="432"/>
    </location>
</feature>
<dbReference type="Proteomes" id="UP000887581">
    <property type="component" value="Unplaced"/>
</dbReference>
<name>A0A915PI69_9BILA</name>
<evidence type="ECO:0000256" key="2">
    <source>
        <dbReference type="SAM" id="MobiDB-lite"/>
    </source>
</evidence>
<feature type="region of interest" description="Disordered" evidence="2">
    <location>
        <begin position="201"/>
        <end position="236"/>
    </location>
</feature>